<dbReference type="RefSeq" id="WP_314513851.1">
    <property type="nucleotide sequence ID" value="NZ_JASJOU010000007.1"/>
</dbReference>
<dbReference type="AlphaFoldDB" id="A0AAE3UI51"/>
<dbReference type="Pfam" id="PF00697">
    <property type="entry name" value="PRAI"/>
    <property type="match status" value="1"/>
</dbReference>
<dbReference type="SUPFAM" id="SSF51366">
    <property type="entry name" value="Ribulose-phoshate binding barrel"/>
    <property type="match status" value="1"/>
</dbReference>
<feature type="domain" description="N-(5'phosphoribosyl) anthranilate isomerase (PRAI)" evidence="10">
    <location>
        <begin position="5"/>
        <end position="206"/>
    </location>
</feature>
<dbReference type="EC" id="5.3.1.24" evidence="3 9"/>
<evidence type="ECO:0000256" key="2">
    <source>
        <dbReference type="ARBA" id="ARBA00004664"/>
    </source>
</evidence>
<keyword evidence="6 9" id="KW-0822">Tryptophan biosynthesis</keyword>
<keyword evidence="7 9" id="KW-0057">Aromatic amino acid biosynthesis</keyword>
<comment type="pathway">
    <text evidence="2 9">Amino-acid biosynthesis; L-tryptophan biosynthesis; L-tryptophan from chorismate: step 3/5.</text>
</comment>
<evidence type="ECO:0000256" key="8">
    <source>
        <dbReference type="ARBA" id="ARBA00023235"/>
    </source>
</evidence>
<keyword evidence="12" id="KW-1185">Reference proteome</keyword>
<evidence type="ECO:0000313" key="12">
    <source>
        <dbReference type="Proteomes" id="UP001232063"/>
    </source>
</evidence>
<keyword evidence="8 9" id="KW-0413">Isomerase</keyword>
<keyword evidence="5 9" id="KW-0028">Amino-acid biosynthesis</keyword>
<evidence type="ECO:0000256" key="3">
    <source>
        <dbReference type="ARBA" id="ARBA00012572"/>
    </source>
</evidence>
<comment type="caution">
    <text evidence="11">The sequence shown here is derived from an EMBL/GenBank/DDBJ whole genome shotgun (WGS) entry which is preliminary data.</text>
</comment>
<organism evidence="11 12">
    <name type="scientific">Xanthocytophaga agilis</name>
    <dbReference type="NCBI Taxonomy" id="3048010"/>
    <lineage>
        <taxon>Bacteria</taxon>
        <taxon>Pseudomonadati</taxon>
        <taxon>Bacteroidota</taxon>
        <taxon>Cytophagia</taxon>
        <taxon>Cytophagales</taxon>
        <taxon>Rhodocytophagaceae</taxon>
        <taxon>Xanthocytophaga</taxon>
    </lineage>
</organism>
<proteinExistence type="inferred from homology"/>
<dbReference type="InterPro" id="IPR013785">
    <property type="entry name" value="Aldolase_TIM"/>
</dbReference>
<evidence type="ECO:0000256" key="5">
    <source>
        <dbReference type="ARBA" id="ARBA00022605"/>
    </source>
</evidence>
<dbReference type="CDD" id="cd00405">
    <property type="entry name" value="PRAI"/>
    <property type="match status" value="1"/>
</dbReference>
<dbReference type="GO" id="GO:0004640">
    <property type="term" value="F:phosphoribosylanthranilate isomerase activity"/>
    <property type="evidence" value="ECO:0007669"/>
    <property type="project" value="UniProtKB-UniRule"/>
</dbReference>
<accession>A0AAE3UI51</accession>
<evidence type="ECO:0000256" key="7">
    <source>
        <dbReference type="ARBA" id="ARBA00023141"/>
    </source>
</evidence>
<dbReference type="Proteomes" id="UP001232063">
    <property type="component" value="Unassembled WGS sequence"/>
</dbReference>
<comment type="similarity">
    <text evidence="9">Belongs to the TrpF family.</text>
</comment>
<dbReference type="PANTHER" id="PTHR42894:SF1">
    <property type="entry name" value="N-(5'-PHOSPHORIBOSYL)ANTHRANILATE ISOMERASE"/>
    <property type="match status" value="1"/>
</dbReference>
<dbReference type="HAMAP" id="MF_00135">
    <property type="entry name" value="PRAI"/>
    <property type="match status" value="1"/>
</dbReference>
<evidence type="ECO:0000313" key="11">
    <source>
        <dbReference type="EMBL" id="MDJ1503268.1"/>
    </source>
</evidence>
<comment type="catalytic activity">
    <reaction evidence="1 9">
        <text>N-(5-phospho-beta-D-ribosyl)anthranilate = 1-(2-carboxyphenylamino)-1-deoxy-D-ribulose 5-phosphate</text>
        <dbReference type="Rhea" id="RHEA:21540"/>
        <dbReference type="ChEBI" id="CHEBI:18277"/>
        <dbReference type="ChEBI" id="CHEBI:58613"/>
        <dbReference type="EC" id="5.3.1.24"/>
    </reaction>
</comment>
<evidence type="ECO:0000256" key="4">
    <source>
        <dbReference type="ARBA" id="ARBA00022272"/>
    </source>
</evidence>
<evidence type="ECO:0000256" key="9">
    <source>
        <dbReference type="HAMAP-Rule" id="MF_00135"/>
    </source>
</evidence>
<dbReference type="PANTHER" id="PTHR42894">
    <property type="entry name" value="N-(5'-PHOSPHORIBOSYL)ANTHRANILATE ISOMERASE"/>
    <property type="match status" value="1"/>
</dbReference>
<evidence type="ECO:0000259" key="10">
    <source>
        <dbReference type="Pfam" id="PF00697"/>
    </source>
</evidence>
<gene>
    <name evidence="9" type="primary">trpF</name>
    <name evidence="11" type="ORF">QNI22_21545</name>
</gene>
<dbReference type="InterPro" id="IPR044643">
    <property type="entry name" value="TrpF_fam"/>
</dbReference>
<reference evidence="11" key="1">
    <citation type="submission" date="2023-05" db="EMBL/GenBank/DDBJ databases">
        <authorList>
            <person name="Zhang X."/>
        </authorList>
    </citation>
    <scope>NUCLEOTIDE SEQUENCE</scope>
    <source>
        <strain evidence="11">BD1B2-1</strain>
    </source>
</reference>
<protein>
    <recommendedName>
        <fullName evidence="4 9">N-(5'-phosphoribosyl)anthranilate isomerase</fullName>
        <shortName evidence="9">PRAI</shortName>
        <ecNumber evidence="3 9">5.3.1.24</ecNumber>
    </recommendedName>
</protein>
<dbReference type="InterPro" id="IPR001240">
    <property type="entry name" value="PRAI_dom"/>
</dbReference>
<dbReference type="Gene3D" id="3.20.20.70">
    <property type="entry name" value="Aldolase class I"/>
    <property type="match status" value="1"/>
</dbReference>
<evidence type="ECO:0000256" key="6">
    <source>
        <dbReference type="ARBA" id="ARBA00022822"/>
    </source>
</evidence>
<sequence length="217" mass="24485">MLKIKVCGMRDSANIQSVLALEPDFMGFIFFEKSPRNVGEELDAELLKSFPRTTKKVGVFVNAHPDLILKNVKKYNLDIVQLHGDELPDVGKNIRNRGITVIKAFNLDENFNFARLNNYKPHCDYFLFDAKGAAQGGNGITFDWNLLQRYDNEKPFFLSGGLNIESLDAIVALKNKGLNLYGVDINSQFEVSPGIKNVEKVKEFIDKLHVAFKETLA</sequence>
<name>A0AAE3UI51_9BACT</name>
<dbReference type="EMBL" id="JASJOU010000007">
    <property type="protein sequence ID" value="MDJ1503268.1"/>
    <property type="molecule type" value="Genomic_DNA"/>
</dbReference>
<dbReference type="GO" id="GO:0000162">
    <property type="term" value="P:L-tryptophan biosynthetic process"/>
    <property type="evidence" value="ECO:0007669"/>
    <property type="project" value="UniProtKB-UniRule"/>
</dbReference>
<evidence type="ECO:0000256" key="1">
    <source>
        <dbReference type="ARBA" id="ARBA00001164"/>
    </source>
</evidence>
<dbReference type="InterPro" id="IPR011060">
    <property type="entry name" value="RibuloseP-bd_barrel"/>
</dbReference>